<keyword evidence="4" id="KW-1185">Reference proteome</keyword>
<dbReference type="OrthoDB" id="9783941at2"/>
<dbReference type="Pfam" id="PF03480">
    <property type="entry name" value="DctP"/>
    <property type="match status" value="1"/>
</dbReference>
<evidence type="ECO:0000256" key="1">
    <source>
        <dbReference type="ARBA" id="ARBA00022729"/>
    </source>
</evidence>
<sequence length="330" mass="36338">MQRKGLLKAMCAGGLLAGVMALAGAAHAQVKWDLPTGYPANNPHTINLEQFAKDVNTATQGKLAITLHPNGSLFKANEIKRAVQSNQAQAGEVLMSLLENENPLFGVDAVPFLATGFEASYKLWQAQRPVVDRLLDRQGIKLLYAVAWPPQGIYAKKEIRSGADMKGLKWRAYNPATTRIAQAVGAQPMTIQAAELSQALATGVVDSFMSSGATGVDSKVWESLTHFHTVDAWLPKNMIIVNKREFDKLDKPTQEALLKAARDAETRGWQRMREYTQQSLDTLAKNKMTIVKPTQQLQADMKKIGDELLAEWEKKAGPDGKEIIAAYRKQ</sequence>
<dbReference type="PANTHER" id="PTHR33376">
    <property type="match status" value="1"/>
</dbReference>
<organism evidence="3 4">
    <name type="scientific">Cupriavidus gilardii J11</name>
    <dbReference type="NCBI Taxonomy" id="936133"/>
    <lineage>
        <taxon>Bacteria</taxon>
        <taxon>Pseudomonadati</taxon>
        <taxon>Pseudomonadota</taxon>
        <taxon>Betaproteobacteria</taxon>
        <taxon>Burkholderiales</taxon>
        <taxon>Burkholderiaceae</taxon>
        <taxon>Cupriavidus</taxon>
    </lineage>
</organism>
<name>A0A562B5W7_9BURK</name>
<reference evidence="3 4" key="1">
    <citation type="submission" date="2019-07" db="EMBL/GenBank/DDBJ databases">
        <title>Genome sequencing of lignin-degrading bacterial isolates.</title>
        <authorList>
            <person name="Gladden J."/>
        </authorList>
    </citation>
    <scope>NUCLEOTIDE SEQUENCE [LARGE SCALE GENOMIC DNA]</scope>
    <source>
        <strain evidence="3 4">J11</strain>
    </source>
</reference>
<proteinExistence type="predicted"/>
<protein>
    <submittedName>
        <fullName evidence="3">TRAP-type C4-dicarboxylate transport system substrate-binding protein</fullName>
    </submittedName>
</protein>
<gene>
    <name evidence="3" type="ORF">L602_000500001500</name>
</gene>
<dbReference type="EMBL" id="VLJN01000045">
    <property type="protein sequence ID" value="TWG80504.1"/>
    <property type="molecule type" value="Genomic_DNA"/>
</dbReference>
<evidence type="ECO:0000256" key="2">
    <source>
        <dbReference type="SAM" id="SignalP"/>
    </source>
</evidence>
<comment type="caution">
    <text evidence="3">The sequence shown here is derived from an EMBL/GenBank/DDBJ whole genome shotgun (WGS) entry which is preliminary data.</text>
</comment>
<accession>A0A562B5W7</accession>
<dbReference type="PANTHER" id="PTHR33376:SF4">
    <property type="entry name" value="SIALIC ACID-BINDING PERIPLASMIC PROTEIN SIAP"/>
    <property type="match status" value="1"/>
</dbReference>
<feature type="chain" id="PRO_5021867870" evidence="2">
    <location>
        <begin position="29"/>
        <end position="330"/>
    </location>
</feature>
<keyword evidence="1 2" id="KW-0732">Signal</keyword>
<dbReference type="InterPro" id="IPR018389">
    <property type="entry name" value="DctP_fam"/>
</dbReference>
<dbReference type="AlphaFoldDB" id="A0A562B5W7"/>
<feature type="signal peptide" evidence="2">
    <location>
        <begin position="1"/>
        <end position="28"/>
    </location>
</feature>
<dbReference type="Proteomes" id="UP000318141">
    <property type="component" value="Unassembled WGS sequence"/>
</dbReference>
<dbReference type="GO" id="GO:0055085">
    <property type="term" value="P:transmembrane transport"/>
    <property type="evidence" value="ECO:0007669"/>
    <property type="project" value="InterPro"/>
</dbReference>
<dbReference type="Gene3D" id="3.40.190.170">
    <property type="entry name" value="Bacterial extracellular solute-binding protein, family 7"/>
    <property type="match status" value="1"/>
</dbReference>
<dbReference type="CDD" id="cd13602">
    <property type="entry name" value="PBP2_TRAP_BpDctp6_7"/>
    <property type="match status" value="1"/>
</dbReference>
<evidence type="ECO:0000313" key="3">
    <source>
        <dbReference type="EMBL" id="TWG80504.1"/>
    </source>
</evidence>
<evidence type="ECO:0000313" key="4">
    <source>
        <dbReference type="Proteomes" id="UP000318141"/>
    </source>
</evidence>
<dbReference type="InterPro" id="IPR038404">
    <property type="entry name" value="TRAP_DctP_sf"/>
</dbReference>
<dbReference type="NCBIfam" id="NF037995">
    <property type="entry name" value="TRAP_S1"/>
    <property type="match status" value="1"/>
</dbReference>